<protein>
    <submittedName>
        <fullName evidence="6">Catechol O-methyltransferase domain-containing protein 1</fullName>
    </submittedName>
</protein>
<comment type="similarity">
    <text evidence="4">Belongs to the class I-like SAM-binding methyltransferase superfamily. Cation-dependent O-methyltransferase family.</text>
</comment>
<name>A0AAV1N2J8_SCOSC</name>
<dbReference type="PANTHER" id="PTHR10509:SF93">
    <property type="entry name" value="CATECHOL O-METHYLTRANSFERASE DOMAIN-CONTAINING PROTEIN 1"/>
    <property type="match status" value="1"/>
</dbReference>
<proteinExistence type="inferred from homology"/>
<dbReference type="InterPro" id="IPR050362">
    <property type="entry name" value="Cation-dep_OMT"/>
</dbReference>
<keyword evidence="1" id="KW-0489">Methyltransferase</keyword>
<dbReference type="GO" id="GO:0032259">
    <property type="term" value="P:methylation"/>
    <property type="evidence" value="ECO:0007669"/>
    <property type="project" value="UniProtKB-KW"/>
</dbReference>
<comment type="caution">
    <text evidence="6">The sequence shown here is derived from an EMBL/GenBank/DDBJ whole genome shotgun (WGS) entry which is preliminary data.</text>
</comment>
<dbReference type="SUPFAM" id="SSF53335">
    <property type="entry name" value="S-adenosyl-L-methionine-dependent methyltransferases"/>
    <property type="match status" value="1"/>
</dbReference>
<dbReference type="InterPro" id="IPR029063">
    <property type="entry name" value="SAM-dependent_MTases_sf"/>
</dbReference>
<evidence type="ECO:0000256" key="5">
    <source>
        <dbReference type="SAM" id="SignalP"/>
    </source>
</evidence>
<dbReference type="PANTHER" id="PTHR10509">
    <property type="entry name" value="O-METHYLTRANSFERASE-RELATED"/>
    <property type="match status" value="1"/>
</dbReference>
<keyword evidence="2" id="KW-0808">Transferase</keyword>
<organism evidence="6 7">
    <name type="scientific">Scomber scombrus</name>
    <name type="common">Atlantic mackerel</name>
    <name type="synonym">Scomber vernalis</name>
    <dbReference type="NCBI Taxonomy" id="13677"/>
    <lineage>
        <taxon>Eukaryota</taxon>
        <taxon>Metazoa</taxon>
        <taxon>Chordata</taxon>
        <taxon>Craniata</taxon>
        <taxon>Vertebrata</taxon>
        <taxon>Euteleostomi</taxon>
        <taxon>Actinopterygii</taxon>
        <taxon>Neopterygii</taxon>
        <taxon>Teleostei</taxon>
        <taxon>Neoteleostei</taxon>
        <taxon>Acanthomorphata</taxon>
        <taxon>Pelagiaria</taxon>
        <taxon>Scombriformes</taxon>
        <taxon>Scombridae</taxon>
        <taxon>Scomber</taxon>
    </lineage>
</organism>
<feature type="signal peptide" evidence="5">
    <location>
        <begin position="1"/>
        <end position="23"/>
    </location>
</feature>
<dbReference type="Pfam" id="PF01596">
    <property type="entry name" value="Methyltransf_3"/>
    <property type="match status" value="1"/>
</dbReference>
<evidence type="ECO:0000256" key="1">
    <source>
        <dbReference type="ARBA" id="ARBA00022603"/>
    </source>
</evidence>
<feature type="chain" id="PRO_5043751769" evidence="5">
    <location>
        <begin position="24"/>
        <end position="246"/>
    </location>
</feature>
<evidence type="ECO:0000256" key="4">
    <source>
        <dbReference type="ARBA" id="ARBA00023453"/>
    </source>
</evidence>
<dbReference type="Gene3D" id="3.40.50.150">
    <property type="entry name" value="Vaccinia Virus protein VP39"/>
    <property type="match status" value="1"/>
</dbReference>
<evidence type="ECO:0000313" key="6">
    <source>
        <dbReference type="EMBL" id="CAK6953155.1"/>
    </source>
</evidence>
<reference evidence="6 7" key="1">
    <citation type="submission" date="2024-01" db="EMBL/GenBank/DDBJ databases">
        <authorList>
            <person name="Alioto T."/>
            <person name="Alioto T."/>
            <person name="Gomez Garrido J."/>
        </authorList>
    </citation>
    <scope>NUCLEOTIDE SEQUENCE [LARGE SCALE GENOMIC DNA]</scope>
</reference>
<dbReference type="EMBL" id="CAWUFR010000012">
    <property type="protein sequence ID" value="CAK6953155.1"/>
    <property type="molecule type" value="Genomic_DNA"/>
</dbReference>
<evidence type="ECO:0000256" key="2">
    <source>
        <dbReference type="ARBA" id="ARBA00022679"/>
    </source>
</evidence>
<dbReference type="GO" id="GO:0008171">
    <property type="term" value="F:O-methyltransferase activity"/>
    <property type="evidence" value="ECO:0007669"/>
    <property type="project" value="InterPro"/>
</dbReference>
<accession>A0AAV1N2J8</accession>
<dbReference type="AlphaFoldDB" id="A0AAV1N2J8"/>
<sequence>MAADIKMLFCVGLAVVLTGVGKSAFIGKSHSEGKEDPVLQYVVNNSLREHPVLTKLRLRTLEDEWSRMMVACEQAQLMANLMKLINATKAIEIGMYTGYNALNMALAMPENGCVLACEVVESYVDIAKPFFKEAGVENKIDVRLQAALKTLDELIEAGEAGTYDFVFIDADKINYDNYYEKSLELIRKGGIIAIDNVLWSGKVVNPAADDLTSQALDALNKKLHKDQRIDLSMLTIGDGLTIAIKR</sequence>
<dbReference type="PROSITE" id="PS51682">
    <property type="entry name" value="SAM_OMT_I"/>
    <property type="match status" value="1"/>
</dbReference>
<keyword evidence="5" id="KW-0732">Signal</keyword>
<evidence type="ECO:0000313" key="7">
    <source>
        <dbReference type="Proteomes" id="UP001314229"/>
    </source>
</evidence>
<dbReference type="InterPro" id="IPR002935">
    <property type="entry name" value="SAM_O-MeTrfase"/>
</dbReference>
<dbReference type="GO" id="GO:0008757">
    <property type="term" value="F:S-adenosylmethionine-dependent methyltransferase activity"/>
    <property type="evidence" value="ECO:0007669"/>
    <property type="project" value="TreeGrafter"/>
</dbReference>
<evidence type="ECO:0000256" key="3">
    <source>
        <dbReference type="ARBA" id="ARBA00022691"/>
    </source>
</evidence>
<keyword evidence="3" id="KW-0949">S-adenosyl-L-methionine</keyword>
<gene>
    <name evidence="6" type="ORF">FSCOSCO3_A018778</name>
</gene>
<keyword evidence="7" id="KW-1185">Reference proteome</keyword>
<dbReference type="Proteomes" id="UP001314229">
    <property type="component" value="Unassembled WGS sequence"/>
</dbReference>